<feature type="compositionally biased region" description="Low complexity" evidence="1">
    <location>
        <begin position="23"/>
        <end position="68"/>
    </location>
</feature>
<protein>
    <submittedName>
        <fullName evidence="3">Uncharacterized protein</fullName>
    </submittedName>
</protein>
<organism evidence="3 4">
    <name type="scientific">Microbacterium galbinum</name>
    <dbReference type="NCBI Taxonomy" id="2851646"/>
    <lineage>
        <taxon>Bacteria</taxon>
        <taxon>Bacillati</taxon>
        <taxon>Actinomycetota</taxon>
        <taxon>Actinomycetes</taxon>
        <taxon>Micrococcales</taxon>
        <taxon>Microbacteriaceae</taxon>
        <taxon>Microbacterium</taxon>
    </lineage>
</organism>
<reference evidence="3 4" key="1">
    <citation type="submission" date="2021-06" db="EMBL/GenBank/DDBJ databases">
        <title>Genome-based taxonomic framework of Microbacterium strains isolated from marine environment, the description of four new species and reclassification of four preexisting species.</title>
        <authorList>
            <person name="Lee S.D."/>
            <person name="Kim S.-M."/>
            <person name="Byeon Y.-S."/>
            <person name="Yang H.L."/>
            <person name="Kim I.S."/>
        </authorList>
    </citation>
    <scope>NUCLEOTIDE SEQUENCE [LARGE SCALE GENOMIC DNA]</scope>
    <source>
        <strain evidence="3 4">SSW1-36</strain>
    </source>
</reference>
<keyword evidence="2" id="KW-0732">Signal</keyword>
<accession>A0ABY4ILZ0</accession>
<keyword evidence="4" id="KW-1185">Reference proteome</keyword>
<feature type="chain" id="PRO_5045621704" evidence="2">
    <location>
        <begin position="29"/>
        <end position="160"/>
    </location>
</feature>
<evidence type="ECO:0000313" key="3">
    <source>
        <dbReference type="EMBL" id="UPL13315.1"/>
    </source>
</evidence>
<gene>
    <name evidence="3" type="ORF">KV396_01990</name>
</gene>
<dbReference type="RefSeq" id="WP_247625008.1">
    <property type="nucleotide sequence ID" value="NZ_CP078077.1"/>
</dbReference>
<dbReference type="Proteomes" id="UP000831963">
    <property type="component" value="Chromosome"/>
</dbReference>
<feature type="signal peptide" evidence="2">
    <location>
        <begin position="1"/>
        <end position="28"/>
    </location>
</feature>
<proteinExistence type="predicted"/>
<evidence type="ECO:0000256" key="2">
    <source>
        <dbReference type="SAM" id="SignalP"/>
    </source>
</evidence>
<evidence type="ECO:0000256" key="1">
    <source>
        <dbReference type="SAM" id="MobiDB-lite"/>
    </source>
</evidence>
<name>A0ABY4ILZ0_9MICO</name>
<evidence type="ECO:0000313" key="4">
    <source>
        <dbReference type="Proteomes" id="UP000831963"/>
    </source>
</evidence>
<dbReference type="PROSITE" id="PS51257">
    <property type="entry name" value="PROKAR_LIPOPROTEIN"/>
    <property type="match status" value="1"/>
</dbReference>
<feature type="region of interest" description="Disordered" evidence="1">
    <location>
        <begin position="23"/>
        <end position="72"/>
    </location>
</feature>
<dbReference type="EMBL" id="CP078077">
    <property type="protein sequence ID" value="UPL13315.1"/>
    <property type="molecule type" value="Genomic_DNA"/>
</dbReference>
<sequence>MRRSAVVPLIALVALLAGCTGTPIPASSATPAPTRTATTAPTSTATPAPSSSPSTAPAPSSPPVASDPTDGELVTMCVEKVDAYAGGATYASDRGTVEWLAEQTTWFVVVPTDRDGNEGAAVCGIEKTSAGPDVTTYGETIPSGVADQRAELLRGEHPHE</sequence>